<dbReference type="PaxDb" id="7159-AAEL007622-PA"/>
<reference evidence="2" key="3">
    <citation type="submission" date="2012-09" db="EMBL/GenBank/DDBJ databases">
        <authorList>
            <consortium name="VectorBase"/>
        </authorList>
    </citation>
    <scope>NUCLEOTIDE SEQUENCE</scope>
    <source>
        <strain evidence="2">Liverpool</strain>
    </source>
</reference>
<reference evidence="2" key="2">
    <citation type="journal article" date="2007" name="Science">
        <title>Genome sequence of Aedes aegypti, a major arbovirus vector.</title>
        <authorList>
            <person name="Nene V."/>
            <person name="Wortman J.R."/>
            <person name="Lawson D."/>
            <person name="Haas B."/>
            <person name="Kodira C."/>
            <person name="Tu Z.J."/>
            <person name="Loftus B."/>
            <person name="Xi Z."/>
            <person name="Megy K."/>
            <person name="Grabherr M."/>
            <person name="Ren Q."/>
            <person name="Zdobnov E.M."/>
            <person name="Lobo N.F."/>
            <person name="Campbell K.S."/>
            <person name="Brown S.E."/>
            <person name="Bonaldo M.F."/>
            <person name="Zhu J."/>
            <person name="Sinkins S.P."/>
            <person name="Hogenkamp D.G."/>
            <person name="Amedeo P."/>
            <person name="Arensburger P."/>
            <person name="Atkinson P.W."/>
            <person name="Bidwell S."/>
            <person name="Biedler J."/>
            <person name="Birney E."/>
            <person name="Bruggner R.V."/>
            <person name="Costas J."/>
            <person name="Coy M.R."/>
            <person name="Crabtree J."/>
            <person name="Crawford M."/>
            <person name="Debruyn B."/>
            <person name="Decaprio D."/>
            <person name="Eiglmeier K."/>
            <person name="Eisenstadt E."/>
            <person name="El-Dorry H."/>
            <person name="Gelbart W.M."/>
            <person name="Gomes S.L."/>
            <person name="Hammond M."/>
            <person name="Hannick L.I."/>
            <person name="Hogan J.R."/>
            <person name="Holmes M.H."/>
            <person name="Jaffe D."/>
            <person name="Johnston J.S."/>
            <person name="Kennedy R.C."/>
            <person name="Koo H."/>
            <person name="Kravitz S."/>
            <person name="Kriventseva E.V."/>
            <person name="Kulp D."/>
            <person name="Labutti K."/>
            <person name="Lee E."/>
            <person name="Li S."/>
            <person name="Lovin D.D."/>
            <person name="Mao C."/>
            <person name="Mauceli E."/>
            <person name="Menck C.F."/>
            <person name="Miller J.R."/>
            <person name="Montgomery P."/>
            <person name="Mori A."/>
            <person name="Nascimento A.L."/>
            <person name="Naveira H.F."/>
            <person name="Nusbaum C."/>
            <person name="O'leary S."/>
            <person name="Orvis J."/>
            <person name="Pertea M."/>
            <person name="Quesneville H."/>
            <person name="Reidenbach K.R."/>
            <person name="Rogers Y.H."/>
            <person name="Roth C.W."/>
            <person name="Schneider J.R."/>
            <person name="Schatz M."/>
            <person name="Shumway M."/>
            <person name="Stanke M."/>
            <person name="Stinson E.O."/>
            <person name="Tubio J.M."/>
            <person name="Vanzee J.P."/>
            <person name="Verjovski-Almeida S."/>
            <person name="Werner D."/>
            <person name="White O."/>
            <person name="Wyder S."/>
            <person name="Zeng Q."/>
            <person name="Zhao Q."/>
            <person name="Zhao Y."/>
            <person name="Hill C.A."/>
            <person name="Raikhel A.S."/>
            <person name="Soares M.B."/>
            <person name="Knudson D.L."/>
            <person name="Lee N.H."/>
            <person name="Galagan J."/>
            <person name="Salzberg S.L."/>
            <person name="Paulsen I.T."/>
            <person name="Dimopoulos G."/>
            <person name="Collins F.H."/>
            <person name="Birren B."/>
            <person name="Fraser-Liggett C.M."/>
            <person name="Severson D.W."/>
        </authorList>
    </citation>
    <scope>NUCLEOTIDE SEQUENCE [LARGE SCALE GENOMIC DNA]</scope>
    <source>
        <strain evidence="2">Liverpool</strain>
    </source>
</reference>
<name>Q171L0_AEDAE</name>
<feature type="compositionally biased region" description="Basic and acidic residues" evidence="1">
    <location>
        <begin position="64"/>
        <end position="82"/>
    </location>
</feature>
<dbReference type="HOGENOM" id="CLU_2560111_0_0_1"/>
<sequence length="82" mass="9137">MLVANGFDLTLGAKKNDFFSMVMNTTKLLAAARTSATTKAPSNREIQEIKLPVVPDSKQGNRSQDNHQSRQSQREHLLRAVK</sequence>
<reference evidence="2" key="1">
    <citation type="submission" date="2005-10" db="EMBL/GenBank/DDBJ databases">
        <authorList>
            <person name="Loftus B.J."/>
            <person name="Nene V.M."/>
            <person name="Hannick L.I."/>
            <person name="Bidwell S."/>
            <person name="Haas B."/>
            <person name="Amedeo P."/>
            <person name="Orvis J."/>
            <person name="Wortman J.R."/>
            <person name="White O.R."/>
            <person name="Salzberg S."/>
            <person name="Shumway M."/>
            <person name="Koo H."/>
            <person name="Zhao Y."/>
            <person name="Holmes M."/>
            <person name="Miller J."/>
            <person name="Schatz M."/>
            <person name="Pop M."/>
            <person name="Pai G."/>
            <person name="Utterback T."/>
            <person name="Rogers Y.-H."/>
            <person name="Kravitz S."/>
            <person name="Fraser C.M."/>
        </authorList>
    </citation>
    <scope>NUCLEOTIDE SEQUENCE</scope>
    <source>
        <strain evidence="2">Liverpool</strain>
    </source>
</reference>
<protein>
    <submittedName>
        <fullName evidence="2">AAEL007622-PA</fullName>
    </submittedName>
</protein>
<feature type="region of interest" description="Disordered" evidence="1">
    <location>
        <begin position="35"/>
        <end position="82"/>
    </location>
</feature>
<evidence type="ECO:0000313" key="2">
    <source>
        <dbReference type="EMBL" id="EAT40664.1"/>
    </source>
</evidence>
<accession>Q171L0</accession>
<dbReference type="EMBL" id="CH477452">
    <property type="protein sequence ID" value="EAT40664.1"/>
    <property type="molecule type" value="Genomic_DNA"/>
</dbReference>
<gene>
    <name evidence="2" type="ORF">AaeL_AAEL007622</name>
</gene>
<evidence type="ECO:0000256" key="1">
    <source>
        <dbReference type="SAM" id="MobiDB-lite"/>
    </source>
</evidence>
<proteinExistence type="predicted"/>
<organism evidence="2 3">
    <name type="scientific">Aedes aegypti</name>
    <name type="common">Yellowfever mosquito</name>
    <name type="synonym">Culex aegypti</name>
    <dbReference type="NCBI Taxonomy" id="7159"/>
    <lineage>
        <taxon>Eukaryota</taxon>
        <taxon>Metazoa</taxon>
        <taxon>Ecdysozoa</taxon>
        <taxon>Arthropoda</taxon>
        <taxon>Hexapoda</taxon>
        <taxon>Insecta</taxon>
        <taxon>Pterygota</taxon>
        <taxon>Neoptera</taxon>
        <taxon>Endopterygota</taxon>
        <taxon>Diptera</taxon>
        <taxon>Nematocera</taxon>
        <taxon>Culicoidea</taxon>
        <taxon>Culicidae</taxon>
        <taxon>Culicinae</taxon>
        <taxon>Aedini</taxon>
        <taxon>Aedes</taxon>
        <taxon>Stegomyia</taxon>
    </lineage>
</organism>
<evidence type="ECO:0000313" key="3">
    <source>
        <dbReference type="Proteomes" id="UP000682892"/>
    </source>
</evidence>
<dbReference type="AlphaFoldDB" id="Q171L0"/>
<dbReference type="Proteomes" id="UP000682892">
    <property type="component" value="Unassembled WGS sequence"/>
</dbReference>